<dbReference type="InterPro" id="IPR003730">
    <property type="entry name" value="Cu_polyphenol_OxRdtase"/>
</dbReference>
<evidence type="ECO:0000256" key="7">
    <source>
        <dbReference type="ARBA" id="ARBA00047989"/>
    </source>
</evidence>
<evidence type="ECO:0000256" key="5">
    <source>
        <dbReference type="ARBA" id="ARBA00022801"/>
    </source>
</evidence>
<dbReference type="GO" id="GO:0005507">
    <property type="term" value="F:copper ion binding"/>
    <property type="evidence" value="ECO:0007669"/>
    <property type="project" value="TreeGrafter"/>
</dbReference>
<dbReference type="AlphaFoldDB" id="A0A6N4QZ30"/>
<organism evidence="10 11">
    <name type="scientific">Blastochloris viridis</name>
    <name type="common">Rhodopseudomonas viridis</name>
    <dbReference type="NCBI Taxonomy" id="1079"/>
    <lineage>
        <taxon>Bacteria</taxon>
        <taxon>Pseudomonadati</taxon>
        <taxon>Pseudomonadota</taxon>
        <taxon>Alphaproteobacteria</taxon>
        <taxon>Hyphomicrobiales</taxon>
        <taxon>Blastochloridaceae</taxon>
        <taxon>Blastochloris</taxon>
    </lineage>
</organism>
<keyword evidence="4" id="KW-0479">Metal-binding</keyword>
<evidence type="ECO:0000256" key="3">
    <source>
        <dbReference type="ARBA" id="ARBA00022679"/>
    </source>
</evidence>
<evidence type="ECO:0000256" key="6">
    <source>
        <dbReference type="ARBA" id="ARBA00022833"/>
    </source>
</evidence>
<comment type="caution">
    <text evidence="10">The sequence shown here is derived from an EMBL/GenBank/DDBJ whole genome shotgun (WGS) entry which is preliminary data.</text>
</comment>
<dbReference type="SUPFAM" id="SSF64438">
    <property type="entry name" value="CNF1/YfiH-like putative cysteine hydrolases"/>
    <property type="match status" value="1"/>
</dbReference>
<comment type="catalytic activity">
    <reaction evidence="7">
        <text>adenosine + H2O + H(+) = inosine + NH4(+)</text>
        <dbReference type="Rhea" id="RHEA:24408"/>
        <dbReference type="ChEBI" id="CHEBI:15377"/>
        <dbReference type="ChEBI" id="CHEBI:15378"/>
        <dbReference type="ChEBI" id="CHEBI:16335"/>
        <dbReference type="ChEBI" id="CHEBI:17596"/>
        <dbReference type="ChEBI" id="CHEBI:28938"/>
        <dbReference type="EC" id="3.5.4.4"/>
    </reaction>
    <physiologicalReaction direction="left-to-right" evidence="7">
        <dbReference type="Rhea" id="RHEA:24409"/>
    </physiologicalReaction>
</comment>
<dbReference type="CDD" id="cd16833">
    <property type="entry name" value="YfiH"/>
    <property type="match status" value="1"/>
</dbReference>
<accession>A0A6N4QZ30</accession>
<keyword evidence="3" id="KW-0808">Transferase</keyword>
<keyword evidence="5" id="KW-0378">Hydrolase</keyword>
<comment type="catalytic activity">
    <reaction evidence="1">
        <text>inosine + phosphate = alpha-D-ribose 1-phosphate + hypoxanthine</text>
        <dbReference type="Rhea" id="RHEA:27646"/>
        <dbReference type="ChEBI" id="CHEBI:17368"/>
        <dbReference type="ChEBI" id="CHEBI:17596"/>
        <dbReference type="ChEBI" id="CHEBI:43474"/>
        <dbReference type="ChEBI" id="CHEBI:57720"/>
        <dbReference type="EC" id="2.4.2.1"/>
    </reaction>
    <physiologicalReaction direction="left-to-right" evidence="1">
        <dbReference type="Rhea" id="RHEA:27647"/>
    </physiologicalReaction>
</comment>
<dbReference type="Proteomes" id="UP000320948">
    <property type="component" value="Unassembled WGS sequence"/>
</dbReference>
<evidence type="ECO:0000256" key="4">
    <source>
        <dbReference type="ARBA" id="ARBA00022723"/>
    </source>
</evidence>
<sequence length="218" mass="23539">MSPDFLETTLPHAQAVFGTGNIPSVAAAAQALGPTASMHQVHGKTLTYATEATQYPECDGLYTDISNLWLAIKTADCTPCLISTPHAVAALHLGWRSAQAGLLPLTLQTLLTQYPLKPEDIHISFGPSLSQPHFEVEDTFPAAFGVPNAAPFFIPSKQGHVKMNLGAILRHQAESFGIPSHNISVSGHCTFTEADTFHSYRRDKTNPGRQISLIKLVK</sequence>
<evidence type="ECO:0000313" key="11">
    <source>
        <dbReference type="Proteomes" id="UP000320948"/>
    </source>
</evidence>
<dbReference type="PANTHER" id="PTHR30616:SF2">
    <property type="entry name" value="PURINE NUCLEOSIDE PHOSPHORYLASE LACC1"/>
    <property type="match status" value="1"/>
</dbReference>
<dbReference type="Pfam" id="PF02578">
    <property type="entry name" value="Cu-oxidase_4"/>
    <property type="match status" value="1"/>
</dbReference>
<evidence type="ECO:0000256" key="9">
    <source>
        <dbReference type="ARBA" id="ARBA00049893"/>
    </source>
</evidence>
<evidence type="ECO:0000256" key="2">
    <source>
        <dbReference type="ARBA" id="ARBA00007353"/>
    </source>
</evidence>
<dbReference type="InterPro" id="IPR038371">
    <property type="entry name" value="Cu_polyphenol_OxRdtase_sf"/>
</dbReference>
<gene>
    <name evidence="10" type="ORF">DI628_05980</name>
</gene>
<dbReference type="EMBL" id="VAFM01000002">
    <property type="protein sequence ID" value="TKW60452.1"/>
    <property type="molecule type" value="Genomic_DNA"/>
</dbReference>
<dbReference type="InterPro" id="IPR011324">
    <property type="entry name" value="Cytotoxic_necrot_fac-like_cat"/>
</dbReference>
<dbReference type="Gene3D" id="3.60.140.10">
    <property type="entry name" value="CNF1/YfiH-like putative cysteine hydrolases"/>
    <property type="match status" value="1"/>
</dbReference>
<dbReference type="PANTHER" id="PTHR30616">
    <property type="entry name" value="UNCHARACTERIZED PROTEIN YFIH"/>
    <property type="match status" value="1"/>
</dbReference>
<evidence type="ECO:0000256" key="8">
    <source>
        <dbReference type="ARBA" id="ARBA00048968"/>
    </source>
</evidence>
<comment type="similarity">
    <text evidence="2">Belongs to the purine nucleoside phosphorylase YfiH/LACC1 family.</text>
</comment>
<keyword evidence="6" id="KW-0862">Zinc</keyword>
<protein>
    <submittedName>
        <fullName evidence="10">Laccase domain-containing protein</fullName>
    </submittedName>
</protein>
<name>A0A6N4QZ30_BLAVI</name>
<dbReference type="GO" id="GO:0017061">
    <property type="term" value="F:S-methyl-5-thioadenosine phosphorylase activity"/>
    <property type="evidence" value="ECO:0007669"/>
    <property type="project" value="UniProtKB-EC"/>
</dbReference>
<comment type="catalytic activity">
    <reaction evidence="8">
        <text>adenosine + phosphate = alpha-D-ribose 1-phosphate + adenine</text>
        <dbReference type="Rhea" id="RHEA:27642"/>
        <dbReference type="ChEBI" id="CHEBI:16335"/>
        <dbReference type="ChEBI" id="CHEBI:16708"/>
        <dbReference type="ChEBI" id="CHEBI:43474"/>
        <dbReference type="ChEBI" id="CHEBI:57720"/>
        <dbReference type="EC" id="2.4.2.1"/>
    </reaction>
    <physiologicalReaction direction="left-to-right" evidence="8">
        <dbReference type="Rhea" id="RHEA:27643"/>
    </physiologicalReaction>
</comment>
<dbReference type="GO" id="GO:0016787">
    <property type="term" value="F:hydrolase activity"/>
    <property type="evidence" value="ECO:0007669"/>
    <property type="project" value="UniProtKB-KW"/>
</dbReference>
<comment type="catalytic activity">
    <reaction evidence="9">
        <text>S-methyl-5'-thioadenosine + phosphate = 5-(methylsulfanyl)-alpha-D-ribose 1-phosphate + adenine</text>
        <dbReference type="Rhea" id="RHEA:11852"/>
        <dbReference type="ChEBI" id="CHEBI:16708"/>
        <dbReference type="ChEBI" id="CHEBI:17509"/>
        <dbReference type="ChEBI" id="CHEBI:43474"/>
        <dbReference type="ChEBI" id="CHEBI:58533"/>
        <dbReference type="EC" id="2.4.2.28"/>
    </reaction>
    <physiologicalReaction direction="left-to-right" evidence="9">
        <dbReference type="Rhea" id="RHEA:11853"/>
    </physiologicalReaction>
</comment>
<evidence type="ECO:0000313" key="10">
    <source>
        <dbReference type="EMBL" id="TKW60452.1"/>
    </source>
</evidence>
<reference evidence="10 11" key="1">
    <citation type="journal article" date="2017" name="Nat. Commun.">
        <title>In situ click chemistry generation of cyclooxygenase-2 inhibitors.</title>
        <authorList>
            <person name="Bhardwaj A."/>
            <person name="Kaur J."/>
            <person name="Wuest M."/>
            <person name="Wuest F."/>
        </authorList>
    </citation>
    <scope>NUCLEOTIDE SEQUENCE [LARGE SCALE GENOMIC DNA]</scope>
    <source>
        <strain evidence="10">S2_018_000_R2_106</strain>
    </source>
</reference>
<proteinExistence type="inferred from homology"/>
<evidence type="ECO:0000256" key="1">
    <source>
        <dbReference type="ARBA" id="ARBA00000553"/>
    </source>
</evidence>